<sequence>MKSLFKQASIWSAHSGSYSFPFGKLNVVFQQNLSLFFPNILQFILANNTEIDLYFEQEILLIFERKSIIRFLTIDDLLKWLNNDRLFEMKTLDGFRLKINLKTDFNLKWFTGYFYQFKNYFRK</sequence>
<dbReference type="EMBL" id="CAJOAY010015682">
    <property type="protein sequence ID" value="CAF4292261.1"/>
    <property type="molecule type" value="Genomic_DNA"/>
</dbReference>
<feature type="non-terminal residue" evidence="1">
    <location>
        <position position="123"/>
    </location>
</feature>
<gene>
    <name evidence="1" type="ORF">OKA104_LOCUS45760</name>
</gene>
<evidence type="ECO:0000313" key="1">
    <source>
        <dbReference type="EMBL" id="CAF4292261.1"/>
    </source>
</evidence>
<name>A0A820HJR3_9BILA</name>
<reference evidence="1" key="1">
    <citation type="submission" date="2021-02" db="EMBL/GenBank/DDBJ databases">
        <authorList>
            <person name="Nowell W R."/>
        </authorList>
    </citation>
    <scope>NUCLEOTIDE SEQUENCE</scope>
</reference>
<evidence type="ECO:0000313" key="2">
    <source>
        <dbReference type="Proteomes" id="UP000663881"/>
    </source>
</evidence>
<proteinExistence type="predicted"/>
<organism evidence="1 2">
    <name type="scientific">Adineta steineri</name>
    <dbReference type="NCBI Taxonomy" id="433720"/>
    <lineage>
        <taxon>Eukaryota</taxon>
        <taxon>Metazoa</taxon>
        <taxon>Spiralia</taxon>
        <taxon>Gnathifera</taxon>
        <taxon>Rotifera</taxon>
        <taxon>Eurotatoria</taxon>
        <taxon>Bdelloidea</taxon>
        <taxon>Adinetida</taxon>
        <taxon>Adinetidae</taxon>
        <taxon>Adineta</taxon>
    </lineage>
</organism>
<protein>
    <submittedName>
        <fullName evidence="1">Uncharacterized protein</fullName>
    </submittedName>
</protein>
<comment type="caution">
    <text evidence="1">The sequence shown here is derived from an EMBL/GenBank/DDBJ whole genome shotgun (WGS) entry which is preliminary data.</text>
</comment>
<accession>A0A820HJR3</accession>
<dbReference type="AlphaFoldDB" id="A0A820HJR3"/>
<dbReference type="Proteomes" id="UP000663881">
    <property type="component" value="Unassembled WGS sequence"/>
</dbReference>